<dbReference type="AlphaFoldDB" id="A0A9Q8WCU6"/>
<proteinExistence type="predicted"/>
<name>A0A9Q8WCU6_9PEZI</name>
<feature type="compositionally biased region" description="Gly residues" evidence="1">
    <location>
        <begin position="173"/>
        <end position="183"/>
    </location>
</feature>
<dbReference type="Proteomes" id="UP000830671">
    <property type="component" value="Chromosome 2"/>
</dbReference>
<dbReference type="RefSeq" id="XP_049140108.1">
    <property type="nucleotide sequence ID" value="XM_049282965.1"/>
</dbReference>
<dbReference type="EMBL" id="CP019474">
    <property type="protein sequence ID" value="UQC78471.1"/>
    <property type="molecule type" value="Genomic_DNA"/>
</dbReference>
<protein>
    <submittedName>
        <fullName evidence="2">Uncharacterized protein</fullName>
    </submittedName>
</protein>
<feature type="region of interest" description="Disordered" evidence="1">
    <location>
        <begin position="153"/>
        <end position="185"/>
    </location>
</feature>
<dbReference type="GeneID" id="73337975"/>
<organism evidence="2 3">
    <name type="scientific">Colletotrichum lupini</name>
    <dbReference type="NCBI Taxonomy" id="145971"/>
    <lineage>
        <taxon>Eukaryota</taxon>
        <taxon>Fungi</taxon>
        <taxon>Dikarya</taxon>
        <taxon>Ascomycota</taxon>
        <taxon>Pezizomycotina</taxon>
        <taxon>Sordariomycetes</taxon>
        <taxon>Hypocreomycetidae</taxon>
        <taxon>Glomerellales</taxon>
        <taxon>Glomerellaceae</taxon>
        <taxon>Colletotrichum</taxon>
        <taxon>Colletotrichum acutatum species complex</taxon>
    </lineage>
</organism>
<accession>A0A9Q8WCU6</accession>
<sequence>MTISLSNRDFRTTLRQAGKHPATFDDGKSDITNYATSSWSPALCLQTYIGAFFRFPPQPLPRSQVPNNPNLKGIDFHLHRHNPSQLTRATDGAYQASGGSSDSGRSRRVIRTLVVSLALSTSMLEAVGCKIRTNNKTIFCRFVGSSRLYLDPGPARPTKIDKERRKKKSTSGEGDGGGGGGGKTEIPVVIPAVKVGNMNGTLNGKRQASSSTYLPCLDAWVTSSFLSILFLIHLPFSFPASPCSPAAPASPVVICVSCGRRAGLDLAAFRRKLHRFPSLPPTSNHNTITDFKATAETQALNHNVVNTPTLAAHHCHSSTTDVPVYTMPALSTADICRSATRGLYLFDGVLCYRHPSTTTFPAPPSHSAPFPWLLGAQIAGSIQESSVPGLAPACSPGRDSRLRVNVVGAVGAYLSAVSKMCRACSSVVQDRQMLPQSSHTPHTTPAEVDATVSFLAGLRTQTVRYIPKVLLKGSTSLLASAKRTVRLIDVNVTLHVGNAGPSFKTERSRLYTREYAVDFEACCVHSTVKVAVWESEKARRRGGLVSPNQTNSSCQDNAATSRRTSINANANRWDVSSRAEPYQARPSPKSLKLLFPTWYPSRTGQMQPREFRRANDLEQKQPPELHQSGRQPSYGPTAAEALTILVVVLSLNQPSTPLPATRDPVSCS</sequence>
<reference evidence="2" key="1">
    <citation type="journal article" date="2021" name="Mol. Plant Microbe Interact.">
        <title>Complete Genome Sequence of the Plant-Pathogenic Fungus Colletotrichum lupini.</title>
        <authorList>
            <person name="Baroncelli R."/>
            <person name="Pensec F."/>
            <person name="Da Lio D."/>
            <person name="Boufleur T."/>
            <person name="Vicente I."/>
            <person name="Sarrocco S."/>
            <person name="Picot A."/>
            <person name="Baraldi E."/>
            <person name="Sukno S."/>
            <person name="Thon M."/>
            <person name="Le Floch G."/>
        </authorList>
    </citation>
    <scope>NUCLEOTIDE SEQUENCE</scope>
    <source>
        <strain evidence="2">IMI 504893</strain>
    </source>
</reference>
<evidence type="ECO:0000313" key="3">
    <source>
        <dbReference type="Proteomes" id="UP000830671"/>
    </source>
</evidence>
<feature type="region of interest" description="Disordered" evidence="1">
    <location>
        <begin position="541"/>
        <end position="572"/>
    </location>
</feature>
<feature type="compositionally biased region" description="Polar residues" evidence="1">
    <location>
        <begin position="546"/>
        <end position="570"/>
    </location>
</feature>
<gene>
    <name evidence="2" type="ORF">CLUP02_03948</name>
</gene>
<dbReference type="KEGG" id="clup:CLUP02_03948"/>
<evidence type="ECO:0000313" key="2">
    <source>
        <dbReference type="EMBL" id="UQC78471.1"/>
    </source>
</evidence>
<keyword evidence="3" id="KW-1185">Reference proteome</keyword>
<evidence type="ECO:0000256" key="1">
    <source>
        <dbReference type="SAM" id="MobiDB-lite"/>
    </source>
</evidence>